<dbReference type="Proteomes" id="UP000000391">
    <property type="component" value="Chromosome"/>
</dbReference>
<name>D7E6L1_METEZ</name>
<dbReference type="GeneID" id="9345919"/>
<comment type="similarity">
    <text evidence="1">Belongs to the desulfoferrodoxin family.</text>
</comment>
<keyword evidence="5" id="KW-0408">Iron</keyword>
<evidence type="ECO:0000313" key="7">
    <source>
        <dbReference type="EMBL" id="ADI73233.1"/>
    </source>
</evidence>
<proteinExistence type="inferred from homology"/>
<dbReference type="SUPFAM" id="SSF49367">
    <property type="entry name" value="Superoxide reductase-like"/>
    <property type="match status" value="1"/>
</dbReference>
<gene>
    <name evidence="7" type="ordered locus">Metev_0306</name>
</gene>
<reference evidence="7 8" key="1">
    <citation type="submission" date="2010-06" db="EMBL/GenBank/DDBJ databases">
        <title>Complete sequence chromosome of Methanohalobium evestigatum Z-7303.</title>
        <authorList>
            <consortium name="US DOE Joint Genome Institute"/>
            <person name="Lucas S."/>
            <person name="Copeland A."/>
            <person name="Lapidus A."/>
            <person name="Cheng J.-F."/>
            <person name="Bruce D."/>
            <person name="Goodwin L."/>
            <person name="Pitluck S."/>
            <person name="Saunders E."/>
            <person name="Detter J.C."/>
            <person name="Han C."/>
            <person name="Tapia R."/>
            <person name="Land M."/>
            <person name="Hauser L."/>
            <person name="Kyrpides N."/>
            <person name="Mikhailova N."/>
            <person name="Sieprawska-Lupa M."/>
            <person name="Whitman W.B."/>
            <person name="Anderson I."/>
            <person name="Woyke T."/>
        </authorList>
    </citation>
    <scope>NUCLEOTIDE SEQUENCE [LARGE SCALE GENOMIC DNA]</scope>
    <source>
        <strain evidence="8">ATCC BAA-1072 / DSM 3721 / NBRC 107634 / OCM 161 / Z-7303</strain>
    </source>
</reference>
<dbReference type="NCBIfam" id="TIGR00332">
    <property type="entry name" value="neela_ferrous"/>
    <property type="match status" value="1"/>
</dbReference>
<dbReference type="HOGENOM" id="CLU_118960_2_1_2"/>
<dbReference type="InterPro" id="IPR036073">
    <property type="entry name" value="Desulfoferrodoxin_Fe-bd_dom_sf"/>
</dbReference>
<accession>D7E6L1</accession>
<organism evidence="7 8">
    <name type="scientific">Methanohalobium evestigatum (strain ATCC BAA-1072 / DSM 3721 / NBRC 107634 / OCM 161 / Z-7303)</name>
    <dbReference type="NCBI Taxonomy" id="644295"/>
    <lineage>
        <taxon>Archaea</taxon>
        <taxon>Methanobacteriati</taxon>
        <taxon>Methanobacteriota</taxon>
        <taxon>Stenosarchaea group</taxon>
        <taxon>Methanomicrobia</taxon>
        <taxon>Methanosarcinales</taxon>
        <taxon>Methanosarcinaceae</taxon>
        <taxon>Methanohalobium</taxon>
    </lineage>
</organism>
<dbReference type="OrthoDB" id="30725at2157"/>
<sequence length="119" mass="13477">MIENIVKGKEEEAESKLKEKHIPSIEIMKGQGKQGGDFIEVAVGKETPHPNKVEHHIAWVELHGVRNNGQVVNLGKMDFAPVYVEPNAKFEVNSIDDFKSFYAVEYCNIHGLWENSVEM</sequence>
<dbReference type="KEGG" id="mev:Metev_0306"/>
<protein>
    <submittedName>
        <fullName evidence="7">Desulfoferrodoxin ferrous iron-binding region</fullName>
    </submittedName>
</protein>
<feature type="domain" description="Desulfoferrodoxin ferrous iron-binding" evidence="6">
    <location>
        <begin position="15"/>
        <end position="115"/>
    </location>
</feature>
<dbReference type="RefSeq" id="WP_013193801.1">
    <property type="nucleotide sequence ID" value="NC_014253.1"/>
</dbReference>
<dbReference type="PANTHER" id="PTHR36541:SF1">
    <property type="entry name" value="SUPEROXIDE REDUCTASE-RELATED"/>
    <property type="match status" value="1"/>
</dbReference>
<evidence type="ECO:0000313" key="8">
    <source>
        <dbReference type="Proteomes" id="UP000000391"/>
    </source>
</evidence>
<dbReference type="InterPro" id="IPR002742">
    <property type="entry name" value="Desulfoferrodoxin_Fe-bd_dom"/>
</dbReference>
<dbReference type="STRING" id="644295.Metev_0306"/>
<dbReference type="GO" id="GO:0005506">
    <property type="term" value="F:iron ion binding"/>
    <property type="evidence" value="ECO:0007669"/>
    <property type="project" value="InterPro"/>
</dbReference>
<dbReference type="Pfam" id="PF01880">
    <property type="entry name" value="Desulfoferrodox"/>
    <property type="match status" value="1"/>
</dbReference>
<keyword evidence="4" id="KW-0249">Electron transport</keyword>
<evidence type="ECO:0000256" key="2">
    <source>
        <dbReference type="ARBA" id="ARBA00022448"/>
    </source>
</evidence>
<keyword evidence="2" id="KW-0813">Transport</keyword>
<dbReference type="GO" id="GO:0016491">
    <property type="term" value="F:oxidoreductase activity"/>
    <property type="evidence" value="ECO:0007669"/>
    <property type="project" value="InterPro"/>
</dbReference>
<dbReference type="InterPro" id="IPR051233">
    <property type="entry name" value="Desulfoferrodoxin_SOR"/>
</dbReference>
<evidence type="ECO:0000259" key="6">
    <source>
        <dbReference type="Pfam" id="PF01880"/>
    </source>
</evidence>
<keyword evidence="3" id="KW-0479">Metal-binding</keyword>
<dbReference type="AlphaFoldDB" id="D7E6L1"/>
<evidence type="ECO:0000256" key="3">
    <source>
        <dbReference type="ARBA" id="ARBA00022723"/>
    </source>
</evidence>
<keyword evidence="8" id="KW-1185">Reference proteome</keyword>
<evidence type="ECO:0000256" key="5">
    <source>
        <dbReference type="ARBA" id="ARBA00023004"/>
    </source>
</evidence>
<dbReference type="Gene3D" id="2.60.40.730">
    <property type="entry name" value="SOR catalytic domain"/>
    <property type="match status" value="1"/>
</dbReference>
<evidence type="ECO:0000256" key="1">
    <source>
        <dbReference type="ARBA" id="ARBA00005941"/>
    </source>
</evidence>
<dbReference type="EMBL" id="CP002069">
    <property type="protein sequence ID" value="ADI73233.1"/>
    <property type="molecule type" value="Genomic_DNA"/>
</dbReference>
<evidence type="ECO:0000256" key="4">
    <source>
        <dbReference type="ARBA" id="ARBA00022982"/>
    </source>
</evidence>
<dbReference type="PANTHER" id="PTHR36541">
    <property type="entry name" value="SUPEROXIDE REDUCTASE-RELATED"/>
    <property type="match status" value="1"/>
</dbReference>